<evidence type="ECO:0000256" key="2">
    <source>
        <dbReference type="PIRSR" id="PIRSR630564-1"/>
    </source>
</evidence>
<protein>
    <recommendedName>
        <fullName evidence="4">Myotubularin phosphatase domain-containing protein</fullName>
    </recommendedName>
</protein>
<dbReference type="SUPFAM" id="SSF52799">
    <property type="entry name" value="(Phosphotyrosine protein) phosphatases II"/>
    <property type="match status" value="1"/>
</dbReference>
<reference evidence="5 6" key="1">
    <citation type="submission" date="2020-08" db="EMBL/GenBank/DDBJ databases">
        <authorList>
            <person name="Koutsovoulos G."/>
            <person name="Danchin GJ E."/>
        </authorList>
    </citation>
    <scope>NUCLEOTIDE SEQUENCE [LARGE SCALE GENOMIC DNA]</scope>
</reference>
<dbReference type="InterPro" id="IPR010569">
    <property type="entry name" value="Myotubularin-like_Pase_dom"/>
</dbReference>
<comment type="similarity">
    <text evidence="1">Belongs to the protein-tyrosine phosphatase family. Non-receptor class myotubularin subfamily.</text>
</comment>
<dbReference type="InterPro" id="IPR016130">
    <property type="entry name" value="Tyr_Pase_AS"/>
</dbReference>
<dbReference type="PROSITE" id="PS51339">
    <property type="entry name" value="PPASE_MYOTUBULARIN"/>
    <property type="match status" value="1"/>
</dbReference>
<dbReference type="SUPFAM" id="SSF50729">
    <property type="entry name" value="PH domain-like"/>
    <property type="match status" value="1"/>
</dbReference>
<dbReference type="GO" id="GO:0005737">
    <property type="term" value="C:cytoplasm"/>
    <property type="evidence" value="ECO:0007669"/>
    <property type="project" value="TreeGrafter"/>
</dbReference>
<dbReference type="PANTHER" id="PTHR10807">
    <property type="entry name" value="MYOTUBULARIN-RELATED"/>
    <property type="match status" value="1"/>
</dbReference>
<accession>A0A6V7TSL3</accession>
<dbReference type="EMBL" id="CAJEWN010000012">
    <property type="protein sequence ID" value="CAD2132419.1"/>
    <property type="molecule type" value="Genomic_DNA"/>
</dbReference>
<dbReference type="InterPro" id="IPR011993">
    <property type="entry name" value="PH-like_dom_sf"/>
</dbReference>
<dbReference type="GO" id="GO:0052629">
    <property type="term" value="F:phosphatidylinositol-3,5-bisphosphate 3-phosphatase activity"/>
    <property type="evidence" value="ECO:0007669"/>
    <property type="project" value="TreeGrafter"/>
</dbReference>
<dbReference type="InterPro" id="IPR029021">
    <property type="entry name" value="Prot-tyrosine_phosphatase-like"/>
</dbReference>
<organism evidence="5 6">
    <name type="scientific">Meloidogyne enterolobii</name>
    <name type="common">Root-knot nematode worm</name>
    <name type="synonym">Meloidogyne mayaguensis</name>
    <dbReference type="NCBI Taxonomy" id="390850"/>
    <lineage>
        <taxon>Eukaryota</taxon>
        <taxon>Metazoa</taxon>
        <taxon>Ecdysozoa</taxon>
        <taxon>Nematoda</taxon>
        <taxon>Chromadorea</taxon>
        <taxon>Rhabditida</taxon>
        <taxon>Tylenchina</taxon>
        <taxon>Tylenchomorpha</taxon>
        <taxon>Tylenchoidea</taxon>
        <taxon>Meloidogynidae</taxon>
        <taxon>Meloidogyninae</taxon>
        <taxon>Meloidogyne</taxon>
    </lineage>
</organism>
<evidence type="ECO:0000256" key="1">
    <source>
        <dbReference type="ARBA" id="ARBA00007471"/>
    </source>
</evidence>
<evidence type="ECO:0000256" key="3">
    <source>
        <dbReference type="PIRSR" id="PIRSR630564-2"/>
    </source>
</evidence>
<evidence type="ECO:0000259" key="4">
    <source>
        <dbReference type="PROSITE" id="PS51339"/>
    </source>
</evidence>
<feature type="binding site" evidence="3">
    <location>
        <begin position="380"/>
        <end position="381"/>
    </location>
    <ligand>
        <name>substrate</name>
    </ligand>
</feature>
<feature type="domain" description="Myotubularin phosphatase" evidence="4">
    <location>
        <begin position="228"/>
        <end position="606"/>
    </location>
</feature>
<evidence type="ECO:0000313" key="6">
    <source>
        <dbReference type="Proteomes" id="UP000580250"/>
    </source>
</evidence>
<gene>
    <name evidence="5" type="ORF">MENT_LOCUS3631</name>
</gene>
<dbReference type="PROSITE" id="PS00383">
    <property type="entry name" value="TYR_PHOSPHATASE_1"/>
    <property type="match status" value="1"/>
</dbReference>
<dbReference type="Pfam" id="PF06602">
    <property type="entry name" value="Myotub-related"/>
    <property type="match status" value="1"/>
</dbReference>
<comment type="caution">
    <text evidence="5">The sequence shown here is derived from an EMBL/GenBank/DDBJ whole genome shotgun (WGS) entry which is preliminary data.</text>
</comment>
<evidence type="ECO:0000313" key="5">
    <source>
        <dbReference type="EMBL" id="CAD2132419.1"/>
    </source>
</evidence>
<dbReference type="AlphaFoldDB" id="A0A6V7TSL3"/>
<dbReference type="Gene3D" id="2.30.29.30">
    <property type="entry name" value="Pleckstrin-homology domain (PH domain)/Phosphotyrosine-binding domain (PTB)"/>
    <property type="match status" value="1"/>
</dbReference>
<sequence length="739" mass="86468">MITMQHKNRFSYNQAVNYSSIEISGLTENSKDIVDNHNGQYIVIGKDVHKSSLSEKRGSELHESSRGPYTFRDLESLPPRRHAITWLLPGEELHLELNAIYHKQQDKREELCMGYLYVTDYRLRFEERIPEWMSSEPLIFDVVLGCISKIEKIGYYNVRGGSKNSNLKIQPYGISINCKDVRKVRFFLKRELRNRRALFDCLKFYSFPNTNRQPFFAKKYKEKFQFDGWLLFDANSEFIRQKKSNDSWRPTLINKDYDFAGTYPSLLFVPSEVFKTKSPDDFLRSVSKFRSKKRIPVLSWIDFRTSAALVRSSQPLVGALSRKSASDEDYLDMIVSVNPNSKYLLILDARPSINAKANRANGGGYENYSNCQLKFMDIQNIHVVRESLKKLKDACFPRIRQKRFQQTLEETKWLAHLQTILDAAALAAREIHLHKNSVLVHCSDGWDRTAQITSLTMLQLDPYYRTIEGFSVLIEKEWCSFGHKFAHRIGHGQDKPDDKERSPIFVQFIDCVWQLYNQFTSAFEFNVRFLKTILDELYSCRFGTFLYNCERERSELQVKENTTSVWSFILENRESYLNDKYDPEATLGDFIRQKAKVYPRFWTDYYCRYSQLVPKEDEDRYSLFDHDGSADAMTILNGEITRFKVIDSGSSESEGLNEQNESIEIPKFRLSPAISPTFSQQFSYMPHERGVQSNRWSPARILQQHGTYSFVDVKERLPNKYYNLPSSSTMSDCKNETKF</sequence>
<dbReference type="GO" id="GO:0016020">
    <property type="term" value="C:membrane"/>
    <property type="evidence" value="ECO:0007669"/>
    <property type="project" value="TreeGrafter"/>
</dbReference>
<name>A0A6V7TSL3_MELEN</name>
<dbReference type="CDD" id="cd14507">
    <property type="entry name" value="PTP-MTM-like"/>
    <property type="match status" value="1"/>
</dbReference>
<dbReference type="InterPro" id="IPR030564">
    <property type="entry name" value="Myotubularin"/>
</dbReference>
<dbReference type="OrthoDB" id="271628at2759"/>
<dbReference type="GO" id="GO:0046856">
    <property type="term" value="P:phosphatidylinositol dephosphorylation"/>
    <property type="evidence" value="ECO:0007669"/>
    <property type="project" value="TreeGrafter"/>
</dbReference>
<dbReference type="PANTHER" id="PTHR10807:SF128">
    <property type="entry name" value="PHOSPHATIDYLINOSITOL-3,5-BISPHOSPHATE 3-PHOSPHATASE"/>
    <property type="match status" value="1"/>
</dbReference>
<dbReference type="Proteomes" id="UP000580250">
    <property type="component" value="Unassembled WGS sequence"/>
</dbReference>
<feature type="binding site" evidence="3">
    <location>
        <begin position="442"/>
        <end position="448"/>
    </location>
    <ligand>
        <name>substrate</name>
    </ligand>
</feature>
<proteinExistence type="inferred from homology"/>
<dbReference type="GO" id="GO:0004438">
    <property type="term" value="F:phosphatidylinositol-3-phosphate phosphatase activity"/>
    <property type="evidence" value="ECO:0007669"/>
    <property type="project" value="TreeGrafter"/>
</dbReference>
<feature type="active site" description="Phosphocysteine intermediate" evidence="2">
    <location>
        <position position="442"/>
    </location>
</feature>